<evidence type="ECO:0000256" key="5">
    <source>
        <dbReference type="SAM" id="Phobius"/>
    </source>
</evidence>
<evidence type="ECO:0000256" key="4">
    <source>
        <dbReference type="ARBA" id="ARBA00023136"/>
    </source>
</evidence>
<accession>A0A0D7BTG6</accession>
<evidence type="ECO:0000313" key="7">
    <source>
        <dbReference type="Proteomes" id="UP000054007"/>
    </source>
</evidence>
<dbReference type="GO" id="GO:0016020">
    <property type="term" value="C:membrane"/>
    <property type="evidence" value="ECO:0007669"/>
    <property type="project" value="UniProtKB-SubCell"/>
</dbReference>
<keyword evidence="7" id="KW-1185">Reference proteome</keyword>
<dbReference type="STRING" id="1314674.A0A0D7BTG6"/>
<dbReference type="EMBL" id="KN880435">
    <property type="protein sequence ID" value="KIY73550.1"/>
    <property type="molecule type" value="Genomic_DNA"/>
</dbReference>
<name>A0A0D7BTG6_9AGAR</name>
<dbReference type="PANTHER" id="PTHR31465">
    <property type="entry name" value="PROTEIN RTA1-RELATED"/>
    <property type="match status" value="1"/>
</dbReference>
<gene>
    <name evidence="6" type="ORF">CYLTODRAFT_386713</name>
</gene>
<feature type="transmembrane region" description="Helical" evidence="5">
    <location>
        <begin position="48"/>
        <end position="67"/>
    </location>
</feature>
<evidence type="ECO:0000313" key="6">
    <source>
        <dbReference type="EMBL" id="KIY73550.1"/>
    </source>
</evidence>
<protein>
    <recommendedName>
        <fullName evidence="8">RTA1-domain-containing protein</fullName>
    </recommendedName>
</protein>
<feature type="transmembrane region" description="Helical" evidence="5">
    <location>
        <begin position="23"/>
        <end position="41"/>
    </location>
</feature>
<evidence type="ECO:0000256" key="3">
    <source>
        <dbReference type="ARBA" id="ARBA00022989"/>
    </source>
</evidence>
<evidence type="ECO:0000256" key="1">
    <source>
        <dbReference type="ARBA" id="ARBA00004141"/>
    </source>
</evidence>
<feature type="transmembrane region" description="Helical" evidence="5">
    <location>
        <begin position="165"/>
        <end position="183"/>
    </location>
</feature>
<keyword evidence="4 5" id="KW-0472">Membrane</keyword>
<reference evidence="6 7" key="1">
    <citation type="journal article" date="2015" name="Fungal Genet. Biol.">
        <title>Evolution of novel wood decay mechanisms in Agaricales revealed by the genome sequences of Fistulina hepatica and Cylindrobasidium torrendii.</title>
        <authorList>
            <person name="Floudas D."/>
            <person name="Held B.W."/>
            <person name="Riley R."/>
            <person name="Nagy L.G."/>
            <person name="Koehler G."/>
            <person name="Ransdell A.S."/>
            <person name="Younus H."/>
            <person name="Chow J."/>
            <person name="Chiniquy J."/>
            <person name="Lipzen A."/>
            <person name="Tritt A."/>
            <person name="Sun H."/>
            <person name="Haridas S."/>
            <person name="LaButti K."/>
            <person name="Ohm R.A."/>
            <person name="Kues U."/>
            <person name="Blanchette R.A."/>
            <person name="Grigoriev I.V."/>
            <person name="Minto R.E."/>
            <person name="Hibbett D.S."/>
        </authorList>
    </citation>
    <scope>NUCLEOTIDE SEQUENCE [LARGE SCALE GENOMIC DNA]</scope>
    <source>
        <strain evidence="6 7">FP15055 ss-10</strain>
    </source>
</reference>
<feature type="transmembrane region" description="Helical" evidence="5">
    <location>
        <begin position="125"/>
        <end position="145"/>
    </location>
</feature>
<proteinExistence type="predicted"/>
<dbReference type="InterPro" id="IPR007568">
    <property type="entry name" value="RTA1"/>
</dbReference>
<keyword evidence="3 5" id="KW-1133">Transmembrane helix</keyword>
<dbReference type="AlphaFoldDB" id="A0A0D7BTG6"/>
<evidence type="ECO:0000256" key="2">
    <source>
        <dbReference type="ARBA" id="ARBA00022692"/>
    </source>
</evidence>
<sequence length="334" mass="37544">MSDQDLPAGYAEGSYWYYAPNKVAPIVFAAFFLISAIVHAYQCSRYRCWKVGFPLPWAGLLFVGAFIAREIGAYDYDNLGVFIASTVMFLVAAPVYEGANYFLLGRILYYVPYNSPIHPGRVVTTFLGVDLIIAVVTGVGAPRVANSSASQSEQDVGKALLKAGLILQLASMFCFVLIAAYFQRKCARTGTLSHNLQKVLTILYISCGLITVRTIYRTVEYFEAASLNVYADVLNISPLLKQEWFFWVFEASVMFLNTLLLNIWHPSRFLPRNNKIYLKQDGVTEVEGPGYHDKRPFLLTLFDPFDVVGIIIGRDKKNRFWEEGSEELKPTNAV</sequence>
<dbReference type="Pfam" id="PF04479">
    <property type="entry name" value="RTA1"/>
    <property type="match status" value="1"/>
</dbReference>
<feature type="transmembrane region" description="Helical" evidence="5">
    <location>
        <begin position="244"/>
        <end position="264"/>
    </location>
</feature>
<organism evidence="6 7">
    <name type="scientific">Cylindrobasidium torrendii FP15055 ss-10</name>
    <dbReference type="NCBI Taxonomy" id="1314674"/>
    <lineage>
        <taxon>Eukaryota</taxon>
        <taxon>Fungi</taxon>
        <taxon>Dikarya</taxon>
        <taxon>Basidiomycota</taxon>
        <taxon>Agaricomycotina</taxon>
        <taxon>Agaricomycetes</taxon>
        <taxon>Agaricomycetidae</taxon>
        <taxon>Agaricales</taxon>
        <taxon>Marasmiineae</taxon>
        <taxon>Physalacriaceae</taxon>
        <taxon>Cylindrobasidium</taxon>
    </lineage>
</organism>
<feature type="transmembrane region" description="Helical" evidence="5">
    <location>
        <begin position="79"/>
        <end position="104"/>
    </location>
</feature>
<dbReference type="Proteomes" id="UP000054007">
    <property type="component" value="Unassembled WGS sequence"/>
</dbReference>
<dbReference type="PANTHER" id="PTHR31465:SF13">
    <property type="entry name" value="RTA1 DOMAIN PROTEIN-RELATED"/>
    <property type="match status" value="1"/>
</dbReference>
<evidence type="ECO:0008006" key="8">
    <source>
        <dbReference type="Google" id="ProtNLM"/>
    </source>
</evidence>
<dbReference type="OrthoDB" id="3358017at2759"/>
<comment type="subcellular location">
    <subcellularLocation>
        <location evidence="1">Membrane</location>
        <topology evidence="1">Multi-pass membrane protein</topology>
    </subcellularLocation>
</comment>
<keyword evidence="2 5" id="KW-0812">Transmembrane</keyword>
<feature type="transmembrane region" description="Helical" evidence="5">
    <location>
        <begin position="195"/>
        <end position="216"/>
    </location>
</feature>